<protein>
    <submittedName>
        <fullName evidence="5">Transcriptional regulator, GntR family</fullName>
    </submittedName>
</protein>
<dbReference type="Pfam" id="PF00392">
    <property type="entry name" value="GntR"/>
    <property type="match status" value="1"/>
</dbReference>
<dbReference type="SUPFAM" id="SSF46785">
    <property type="entry name" value="Winged helix' DNA-binding domain"/>
    <property type="match status" value="1"/>
</dbReference>
<dbReference type="InterPro" id="IPR036390">
    <property type="entry name" value="WH_DNA-bd_sf"/>
</dbReference>
<dbReference type="Gene3D" id="1.10.10.10">
    <property type="entry name" value="Winged helix-like DNA-binding domain superfamily/Winged helix DNA-binding domain"/>
    <property type="match status" value="1"/>
</dbReference>
<dbReference type="SMART" id="SM00895">
    <property type="entry name" value="FCD"/>
    <property type="match status" value="1"/>
</dbReference>
<gene>
    <name evidence="5" type="ordered locus">Amet_0553</name>
</gene>
<evidence type="ECO:0000256" key="2">
    <source>
        <dbReference type="ARBA" id="ARBA00023125"/>
    </source>
</evidence>
<evidence type="ECO:0000313" key="6">
    <source>
        <dbReference type="Proteomes" id="UP000001572"/>
    </source>
</evidence>
<dbReference type="HOGENOM" id="CLU_017584_5_1_9"/>
<dbReference type="KEGG" id="amt:Amet_0553"/>
<dbReference type="SUPFAM" id="SSF48008">
    <property type="entry name" value="GntR ligand-binding domain-like"/>
    <property type="match status" value="1"/>
</dbReference>
<dbReference type="InterPro" id="IPR011711">
    <property type="entry name" value="GntR_C"/>
</dbReference>
<keyword evidence="1" id="KW-0805">Transcription regulation</keyword>
<feature type="domain" description="HTH gntR-type" evidence="4">
    <location>
        <begin position="9"/>
        <end position="76"/>
    </location>
</feature>
<dbReference type="eggNOG" id="COG1802">
    <property type="taxonomic scope" value="Bacteria"/>
</dbReference>
<dbReference type="InterPro" id="IPR000524">
    <property type="entry name" value="Tscrpt_reg_HTH_GntR"/>
</dbReference>
<dbReference type="EMBL" id="CP000724">
    <property type="protein sequence ID" value="ABR46780.1"/>
    <property type="molecule type" value="Genomic_DNA"/>
</dbReference>
<dbReference type="Proteomes" id="UP000001572">
    <property type="component" value="Chromosome"/>
</dbReference>
<evidence type="ECO:0000256" key="1">
    <source>
        <dbReference type="ARBA" id="ARBA00023015"/>
    </source>
</evidence>
<keyword evidence="3" id="KW-0804">Transcription</keyword>
<dbReference type="OrthoDB" id="368823at2"/>
<dbReference type="InterPro" id="IPR036388">
    <property type="entry name" value="WH-like_DNA-bd_sf"/>
</dbReference>
<dbReference type="CDD" id="cd07377">
    <property type="entry name" value="WHTH_GntR"/>
    <property type="match status" value="1"/>
</dbReference>
<accession>A6TKR2</accession>
<dbReference type="PRINTS" id="PR00035">
    <property type="entry name" value="HTHGNTR"/>
</dbReference>
<dbReference type="Gene3D" id="1.20.120.530">
    <property type="entry name" value="GntR ligand-binding domain-like"/>
    <property type="match status" value="1"/>
</dbReference>
<dbReference type="PROSITE" id="PS50949">
    <property type="entry name" value="HTH_GNTR"/>
    <property type="match status" value="1"/>
</dbReference>
<dbReference type="AlphaFoldDB" id="A6TKR2"/>
<organism evidence="5 6">
    <name type="scientific">Alkaliphilus metalliredigens (strain QYMF)</name>
    <dbReference type="NCBI Taxonomy" id="293826"/>
    <lineage>
        <taxon>Bacteria</taxon>
        <taxon>Bacillati</taxon>
        <taxon>Bacillota</taxon>
        <taxon>Clostridia</taxon>
        <taxon>Peptostreptococcales</taxon>
        <taxon>Natronincolaceae</taxon>
        <taxon>Alkaliphilus</taxon>
    </lineage>
</organism>
<dbReference type="PANTHER" id="PTHR43537:SF24">
    <property type="entry name" value="GLUCONATE OPERON TRANSCRIPTIONAL REPRESSOR"/>
    <property type="match status" value="1"/>
</dbReference>
<sequence length="218" mass="25461">MNKSNAVQLPLKDKAYNLIKEQIIKCQLMPGSDLSEAQIAMELGISRTPVREAVLQLNREGFITIYPRKGMIVSSISVKDIQEVFQIREMIEPHMAKTACKNMSKEYLLGLKEKFKAIKFGLDSASDMAYFDLDIEFHKYILERGNNNHLIRFMNEIFDLDYRIRVMSTLDRDDVEKRSSPEHFDIIDALISKDEKRIEDTIRRHLINSREVALMRIY</sequence>
<dbReference type="GO" id="GO:0003700">
    <property type="term" value="F:DNA-binding transcription factor activity"/>
    <property type="evidence" value="ECO:0007669"/>
    <property type="project" value="InterPro"/>
</dbReference>
<dbReference type="InterPro" id="IPR008920">
    <property type="entry name" value="TF_FadR/GntR_C"/>
</dbReference>
<keyword evidence="2" id="KW-0238">DNA-binding</keyword>
<dbReference type="PANTHER" id="PTHR43537">
    <property type="entry name" value="TRANSCRIPTIONAL REGULATOR, GNTR FAMILY"/>
    <property type="match status" value="1"/>
</dbReference>
<evidence type="ECO:0000259" key="4">
    <source>
        <dbReference type="PROSITE" id="PS50949"/>
    </source>
</evidence>
<keyword evidence="6" id="KW-1185">Reference proteome</keyword>
<dbReference type="Pfam" id="PF07729">
    <property type="entry name" value="FCD"/>
    <property type="match status" value="1"/>
</dbReference>
<dbReference type="SMART" id="SM00345">
    <property type="entry name" value="HTH_GNTR"/>
    <property type="match status" value="1"/>
</dbReference>
<proteinExistence type="predicted"/>
<reference evidence="6" key="1">
    <citation type="journal article" date="2016" name="Genome Announc.">
        <title>Complete genome sequence of Alkaliphilus metalliredigens strain QYMF, an alkaliphilic and metal-reducing bacterium isolated from borax-contaminated leachate ponds.</title>
        <authorList>
            <person name="Hwang C."/>
            <person name="Copeland A."/>
            <person name="Lucas S."/>
            <person name="Lapidus A."/>
            <person name="Barry K."/>
            <person name="Detter J.C."/>
            <person name="Glavina Del Rio T."/>
            <person name="Hammon N."/>
            <person name="Israni S."/>
            <person name="Dalin E."/>
            <person name="Tice H."/>
            <person name="Pitluck S."/>
            <person name="Chertkov O."/>
            <person name="Brettin T."/>
            <person name="Bruce D."/>
            <person name="Han C."/>
            <person name="Schmutz J."/>
            <person name="Larimer F."/>
            <person name="Land M.L."/>
            <person name="Hauser L."/>
            <person name="Kyrpides N."/>
            <person name="Mikhailova N."/>
            <person name="Ye Q."/>
            <person name="Zhou J."/>
            <person name="Richardson P."/>
            <person name="Fields M.W."/>
        </authorList>
    </citation>
    <scope>NUCLEOTIDE SEQUENCE [LARGE SCALE GENOMIC DNA]</scope>
    <source>
        <strain evidence="6">QYMF</strain>
    </source>
</reference>
<dbReference type="STRING" id="293826.Amet_0553"/>
<evidence type="ECO:0000256" key="3">
    <source>
        <dbReference type="ARBA" id="ARBA00023163"/>
    </source>
</evidence>
<dbReference type="RefSeq" id="WP_011971688.1">
    <property type="nucleotide sequence ID" value="NC_009633.1"/>
</dbReference>
<evidence type="ECO:0000313" key="5">
    <source>
        <dbReference type="EMBL" id="ABR46780.1"/>
    </source>
</evidence>
<name>A6TKR2_ALKMQ</name>
<dbReference type="GO" id="GO:0003677">
    <property type="term" value="F:DNA binding"/>
    <property type="evidence" value="ECO:0007669"/>
    <property type="project" value="UniProtKB-KW"/>
</dbReference>